<keyword evidence="1" id="KW-1133">Transmembrane helix</keyword>
<keyword evidence="1" id="KW-0472">Membrane</keyword>
<organism evidence="3 5">
    <name type="scientific">Alteromonas stellipolaris</name>
    <dbReference type="NCBI Taxonomy" id="233316"/>
    <lineage>
        <taxon>Bacteria</taxon>
        <taxon>Pseudomonadati</taxon>
        <taxon>Pseudomonadota</taxon>
        <taxon>Gammaproteobacteria</taxon>
        <taxon>Alteromonadales</taxon>
        <taxon>Alteromonadaceae</taxon>
        <taxon>Alteromonas/Salinimonas group</taxon>
        <taxon>Alteromonas</taxon>
    </lineage>
</organism>
<keyword evidence="1" id="KW-0812">Transmembrane</keyword>
<name>A0AAW7Z7E1_9ALTE</name>
<protein>
    <recommendedName>
        <fullName evidence="6">Anti-sigma factor</fullName>
    </recommendedName>
</protein>
<dbReference type="Proteomes" id="UP000056750">
    <property type="component" value="Chromosome"/>
</dbReference>
<evidence type="ECO:0000313" key="3">
    <source>
        <dbReference type="EMBL" id="MDO6578603.1"/>
    </source>
</evidence>
<dbReference type="RefSeq" id="WP_057789605.1">
    <property type="nucleotide sequence ID" value="NZ_CANLMS010000011.1"/>
</dbReference>
<dbReference type="Proteomes" id="UP001170717">
    <property type="component" value="Unassembled WGS sequence"/>
</dbReference>
<dbReference type="EMBL" id="JAUOQI010000010">
    <property type="protein sequence ID" value="MDO6578603.1"/>
    <property type="molecule type" value="Genomic_DNA"/>
</dbReference>
<dbReference type="AlphaFoldDB" id="A0AAW7Z7E1"/>
<gene>
    <name evidence="2" type="ORF">AVL57_17365</name>
    <name evidence="3" type="ORF">Q4527_14460</name>
</gene>
<reference evidence="2 4" key="1">
    <citation type="submission" date="2015-12" db="EMBL/GenBank/DDBJ databases">
        <title>Intraspecies pangenome expansion in the marine bacterium Alteromonas.</title>
        <authorList>
            <person name="Lopez-Perez M."/>
            <person name="Rodriguez-Valera F."/>
        </authorList>
    </citation>
    <scope>NUCLEOTIDE SEQUENCE [LARGE SCALE GENOMIC DNA]</scope>
    <source>
        <strain evidence="2 4">LMG 21861</strain>
    </source>
</reference>
<dbReference type="EMBL" id="CP013926">
    <property type="protein sequence ID" value="AMJ75577.1"/>
    <property type="molecule type" value="Genomic_DNA"/>
</dbReference>
<accession>A0AAW7Z7E1</accession>
<evidence type="ECO:0000313" key="4">
    <source>
        <dbReference type="Proteomes" id="UP000056750"/>
    </source>
</evidence>
<evidence type="ECO:0008006" key="6">
    <source>
        <dbReference type="Google" id="ProtNLM"/>
    </source>
</evidence>
<feature type="transmembrane region" description="Helical" evidence="1">
    <location>
        <begin position="69"/>
        <end position="88"/>
    </location>
</feature>
<evidence type="ECO:0000313" key="5">
    <source>
        <dbReference type="Proteomes" id="UP001170717"/>
    </source>
</evidence>
<dbReference type="KEGG" id="asq:AVL57_17365"/>
<evidence type="ECO:0000256" key="1">
    <source>
        <dbReference type="SAM" id="Phobius"/>
    </source>
</evidence>
<proteinExistence type="predicted"/>
<evidence type="ECO:0000313" key="2">
    <source>
        <dbReference type="EMBL" id="AMJ75577.1"/>
    </source>
</evidence>
<reference evidence="3" key="2">
    <citation type="submission" date="2023-07" db="EMBL/GenBank/DDBJ databases">
        <title>Genome content predicts the carbon catabolic preferences of heterotrophic bacteria.</title>
        <authorList>
            <person name="Gralka M."/>
        </authorList>
    </citation>
    <scope>NUCLEOTIDE SEQUENCE</scope>
    <source>
        <strain evidence="3">F2M12</strain>
    </source>
</reference>
<sequence length="208" mass="23686">MKQDERIERYVLGRMTPSEEAEFEAYFLSNQACLDQLELTERLYKGMQANSVDNITPMQSKPRMWKQPIPLWAAAAAMILVLLMPTPFNTSQRLAPNSDLNVYRLEMANVRASEFDAVKVTQSDSQLVFAIYVDTEIPEFDYPSYGFTLTNQKGEQVFTTSALHLTSTSEIFINMGLQHVESGVYDFEVLGYNDMTKTPLHSGLIQFN</sequence>
<keyword evidence="4" id="KW-1185">Reference proteome</keyword>